<dbReference type="GO" id="GO:0000423">
    <property type="term" value="P:mitophagy"/>
    <property type="evidence" value="ECO:0007669"/>
    <property type="project" value="TreeGrafter"/>
</dbReference>
<dbReference type="GO" id="GO:0034727">
    <property type="term" value="P:piecemeal microautophagy of the nucleus"/>
    <property type="evidence" value="ECO:0007669"/>
    <property type="project" value="TreeGrafter"/>
</dbReference>
<dbReference type="EMBL" id="JAIWYP010000004">
    <property type="protein sequence ID" value="KAH3834848.1"/>
    <property type="molecule type" value="Genomic_DNA"/>
</dbReference>
<dbReference type="GO" id="GO:0000407">
    <property type="term" value="C:phagophore assembly site"/>
    <property type="evidence" value="ECO:0007669"/>
    <property type="project" value="UniProtKB-SubCell"/>
</dbReference>
<dbReference type="GO" id="GO:1990316">
    <property type="term" value="C:Atg1/ULK1 kinase complex"/>
    <property type="evidence" value="ECO:0007669"/>
    <property type="project" value="TreeGrafter"/>
</dbReference>
<proteinExistence type="inferred from homology"/>
<dbReference type="Gene3D" id="3.30.900.10">
    <property type="entry name" value="HORMA domain"/>
    <property type="match status" value="1"/>
</dbReference>
<comment type="subcellular location">
    <subcellularLocation>
        <location evidence="1">Preautophagosomal structure</location>
    </subcellularLocation>
</comment>
<comment type="similarity">
    <text evidence="2">Belongs to the ATG13 family. Metazoan subfamily.</text>
</comment>
<evidence type="ECO:0000256" key="4">
    <source>
        <dbReference type="SAM" id="MobiDB-lite"/>
    </source>
</evidence>
<evidence type="ECO:0000256" key="3">
    <source>
        <dbReference type="ARBA" id="ARBA00023006"/>
    </source>
</evidence>
<feature type="region of interest" description="Disordered" evidence="4">
    <location>
        <begin position="124"/>
        <end position="144"/>
    </location>
</feature>
<evidence type="ECO:0000256" key="2">
    <source>
        <dbReference type="ARBA" id="ARBA00007341"/>
    </source>
</evidence>
<evidence type="ECO:0008006" key="7">
    <source>
        <dbReference type="Google" id="ProtNLM"/>
    </source>
</evidence>
<keyword evidence="3" id="KW-0072">Autophagy</keyword>
<comment type="caution">
    <text evidence="5">The sequence shown here is derived from an EMBL/GenBank/DDBJ whole genome shotgun (WGS) entry which is preliminary data.</text>
</comment>
<dbReference type="InterPro" id="IPR040182">
    <property type="entry name" value="ATG13"/>
</dbReference>
<dbReference type="PANTHER" id="PTHR13430:SF4">
    <property type="entry name" value="AUTOPHAGY-RELATED PROTEIN 13"/>
    <property type="match status" value="1"/>
</dbReference>
<sequence>MVLEIWHISLDINQCDVGAKVSQAGYYRMGIALKSLLSVTRVTPAYKLSRRQASNDYVICYRIYLGEPHYMFLGEDTNKSKVGSVPTPFGTISINLCYRTKLLISPQNTQKEIPFEMKHDHFKQDHSPIRNHVRPTTPKPCAFGHKRESILDSDSSGLHSEEYCKTTFSTSPCESPRIIGADNVVPHHQSQPIKIHLPGSSPVGDRFPDFKTQSLTLSSLFSAPEKPSGFPATHRVGAFAKNAIDKQSESSEDVPFMSLLQQVKKERVDKVDPKNLSGSKGTSSSKTESSKADTVDSVLSESKTSTSSQHSATDDFVMVELKTPFGVSDSNTDLGKFYQECQNAPPLCTSEEEQTLPETLEKITSQLSEFETQMKDFDDFVAELTVDAGADTSVDSVAKK</sequence>
<keyword evidence="6" id="KW-1185">Reference proteome</keyword>
<evidence type="ECO:0000313" key="6">
    <source>
        <dbReference type="Proteomes" id="UP000828390"/>
    </source>
</evidence>
<dbReference type="InterPro" id="IPR036570">
    <property type="entry name" value="HORMA_dom_sf"/>
</dbReference>
<reference evidence="5" key="1">
    <citation type="journal article" date="2019" name="bioRxiv">
        <title>The Genome of the Zebra Mussel, Dreissena polymorpha: A Resource for Invasive Species Research.</title>
        <authorList>
            <person name="McCartney M.A."/>
            <person name="Auch B."/>
            <person name="Kono T."/>
            <person name="Mallez S."/>
            <person name="Zhang Y."/>
            <person name="Obille A."/>
            <person name="Becker A."/>
            <person name="Abrahante J.E."/>
            <person name="Garbe J."/>
            <person name="Badalamenti J.P."/>
            <person name="Herman A."/>
            <person name="Mangelson H."/>
            <person name="Liachko I."/>
            <person name="Sullivan S."/>
            <person name="Sone E.D."/>
            <person name="Koren S."/>
            <person name="Silverstein K.A.T."/>
            <person name="Beckman K.B."/>
            <person name="Gohl D.M."/>
        </authorList>
    </citation>
    <scope>NUCLEOTIDE SEQUENCE</scope>
    <source>
        <strain evidence="5">Duluth1</strain>
        <tissue evidence="5">Whole animal</tissue>
    </source>
</reference>
<feature type="compositionally biased region" description="Low complexity" evidence="4">
    <location>
        <begin position="297"/>
        <end position="311"/>
    </location>
</feature>
<reference evidence="5" key="2">
    <citation type="submission" date="2020-11" db="EMBL/GenBank/DDBJ databases">
        <authorList>
            <person name="McCartney M.A."/>
            <person name="Auch B."/>
            <person name="Kono T."/>
            <person name="Mallez S."/>
            <person name="Becker A."/>
            <person name="Gohl D.M."/>
            <person name="Silverstein K.A.T."/>
            <person name="Koren S."/>
            <person name="Bechman K.B."/>
            <person name="Herman A."/>
            <person name="Abrahante J.E."/>
            <person name="Garbe J."/>
        </authorList>
    </citation>
    <scope>NUCLEOTIDE SEQUENCE</scope>
    <source>
        <strain evidence="5">Duluth1</strain>
        <tissue evidence="5">Whole animal</tissue>
    </source>
</reference>
<dbReference type="AlphaFoldDB" id="A0A9D4K846"/>
<dbReference type="GO" id="GO:0034497">
    <property type="term" value="P:protein localization to phagophore assembly site"/>
    <property type="evidence" value="ECO:0007669"/>
    <property type="project" value="TreeGrafter"/>
</dbReference>
<name>A0A9D4K846_DREPO</name>
<evidence type="ECO:0000256" key="1">
    <source>
        <dbReference type="ARBA" id="ARBA00004329"/>
    </source>
</evidence>
<feature type="compositionally biased region" description="Low complexity" evidence="4">
    <location>
        <begin position="277"/>
        <end position="287"/>
    </location>
</feature>
<dbReference type="PANTHER" id="PTHR13430">
    <property type="match status" value="1"/>
</dbReference>
<evidence type="ECO:0000313" key="5">
    <source>
        <dbReference type="EMBL" id="KAH3834848.1"/>
    </source>
</evidence>
<dbReference type="Proteomes" id="UP000828390">
    <property type="component" value="Unassembled WGS sequence"/>
</dbReference>
<accession>A0A9D4K846</accession>
<feature type="region of interest" description="Disordered" evidence="4">
    <location>
        <begin position="265"/>
        <end position="311"/>
    </location>
</feature>
<organism evidence="5 6">
    <name type="scientific">Dreissena polymorpha</name>
    <name type="common">Zebra mussel</name>
    <name type="synonym">Mytilus polymorpha</name>
    <dbReference type="NCBI Taxonomy" id="45954"/>
    <lineage>
        <taxon>Eukaryota</taxon>
        <taxon>Metazoa</taxon>
        <taxon>Spiralia</taxon>
        <taxon>Lophotrochozoa</taxon>
        <taxon>Mollusca</taxon>
        <taxon>Bivalvia</taxon>
        <taxon>Autobranchia</taxon>
        <taxon>Heteroconchia</taxon>
        <taxon>Euheterodonta</taxon>
        <taxon>Imparidentia</taxon>
        <taxon>Neoheterodontei</taxon>
        <taxon>Myida</taxon>
        <taxon>Dreissenoidea</taxon>
        <taxon>Dreissenidae</taxon>
        <taxon>Dreissena</taxon>
    </lineage>
</organism>
<dbReference type="GO" id="GO:0005829">
    <property type="term" value="C:cytosol"/>
    <property type="evidence" value="ECO:0007669"/>
    <property type="project" value="TreeGrafter"/>
</dbReference>
<protein>
    <recommendedName>
        <fullName evidence="7">Autophagy-related protein 13</fullName>
    </recommendedName>
</protein>
<gene>
    <name evidence="5" type="ORF">DPMN_108181</name>
</gene>